<dbReference type="InterPro" id="IPR032710">
    <property type="entry name" value="NTF2-like_dom_sf"/>
</dbReference>
<dbReference type="AlphaFoldDB" id="A0A3D9RQT2"/>
<dbReference type="RefSeq" id="WP_116190896.1">
    <property type="nucleotide sequence ID" value="NZ_QTTN01000027.1"/>
</dbReference>
<evidence type="ECO:0000259" key="1">
    <source>
        <dbReference type="Pfam" id="PF14534"/>
    </source>
</evidence>
<evidence type="ECO:0000313" key="3">
    <source>
        <dbReference type="Proteomes" id="UP000256304"/>
    </source>
</evidence>
<reference evidence="2 3" key="1">
    <citation type="submission" date="2018-08" db="EMBL/GenBank/DDBJ databases">
        <title>Genomic Encyclopedia of Type Strains, Phase III (KMG-III): the genomes of soil and plant-associated and newly described type strains.</title>
        <authorList>
            <person name="Whitman W."/>
        </authorList>
    </citation>
    <scope>NUCLEOTIDE SEQUENCE [LARGE SCALE GENOMIC DNA]</scope>
    <source>
        <strain evidence="2 3">CGMCC 1.10966</strain>
    </source>
</reference>
<sequence length="120" mass="14350">MNHLEALSQYIKATNTHDFENVRKVLHPEAIYWFTGKRCTNMDEIQYYFENAWRMIKDEVYSINNVQWLTIDNNSASCLYNYEYKGYLEGEFVQGRGRATNVFIKDNEGNWKLIHEHLSN</sequence>
<dbReference type="SUPFAM" id="SSF54427">
    <property type="entry name" value="NTF2-like"/>
    <property type="match status" value="1"/>
</dbReference>
<keyword evidence="3" id="KW-1185">Reference proteome</keyword>
<dbReference type="Pfam" id="PF14534">
    <property type="entry name" value="DUF4440"/>
    <property type="match status" value="1"/>
</dbReference>
<comment type="caution">
    <text evidence="2">The sequence shown here is derived from an EMBL/GenBank/DDBJ whole genome shotgun (WGS) entry which is preliminary data.</text>
</comment>
<dbReference type="Gene3D" id="3.10.450.50">
    <property type="match status" value="1"/>
</dbReference>
<dbReference type="InterPro" id="IPR027843">
    <property type="entry name" value="DUF4440"/>
</dbReference>
<dbReference type="EMBL" id="QTTN01000027">
    <property type="protein sequence ID" value="REE77710.1"/>
    <property type="molecule type" value="Genomic_DNA"/>
</dbReference>
<proteinExistence type="predicted"/>
<gene>
    <name evidence="2" type="ORF">A8990_12730</name>
</gene>
<protein>
    <submittedName>
        <fullName evidence="2">SnoaL-like protein</fullName>
    </submittedName>
</protein>
<dbReference type="OrthoDB" id="9152983at2"/>
<dbReference type="Proteomes" id="UP000256304">
    <property type="component" value="Unassembled WGS sequence"/>
</dbReference>
<evidence type="ECO:0000313" key="2">
    <source>
        <dbReference type="EMBL" id="REE77710.1"/>
    </source>
</evidence>
<name>A0A3D9RQT2_9BACL</name>
<organism evidence="2 3">
    <name type="scientific">Paenibacillus taihuensis</name>
    <dbReference type="NCBI Taxonomy" id="1156355"/>
    <lineage>
        <taxon>Bacteria</taxon>
        <taxon>Bacillati</taxon>
        <taxon>Bacillota</taxon>
        <taxon>Bacilli</taxon>
        <taxon>Bacillales</taxon>
        <taxon>Paenibacillaceae</taxon>
        <taxon>Paenibacillus</taxon>
    </lineage>
</organism>
<feature type="domain" description="DUF4440" evidence="1">
    <location>
        <begin position="6"/>
        <end position="113"/>
    </location>
</feature>
<accession>A0A3D9RQT2</accession>